<dbReference type="Proteomes" id="UP000006804">
    <property type="component" value="Chromosome"/>
</dbReference>
<organism evidence="1 2">
    <name type="scientific">Pseudothermotoga thermarum DSM 5069</name>
    <dbReference type="NCBI Taxonomy" id="688269"/>
    <lineage>
        <taxon>Bacteria</taxon>
        <taxon>Thermotogati</taxon>
        <taxon>Thermotogota</taxon>
        <taxon>Thermotogae</taxon>
        <taxon>Thermotogales</taxon>
        <taxon>Thermotogaceae</taxon>
        <taxon>Pseudothermotoga</taxon>
    </lineage>
</organism>
<evidence type="ECO:0000313" key="1">
    <source>
        <dbReference type="EMBL" id="AEH51655.1"/>
    </source>
</evidence>
<dbReference type="AlphaFoldDB" id="F7YVK0"/>
<name>F7YVK0_9THEM</name>
<gene>
    <name evidence="1" type="ORF">Theth_1603</name>
</gene>
<protein>
    <submittedName>
        <fullName evidence="1">Uncharacterized protein</fullName>
    </submittedName>
</protein>
<evidence type="ECO:0000313" key="2">
    <source>
        <dbReference type="Proteomes" id="UP000006804"/>
    </source>
</evidence>
<accession>F7YVK0</accession>
<dbReference type="RefSeq" id="WP_013932867.1">
    <property type="nucleotide sequence ID" value="NC_015707.1"/>
</dbReference>
<reference evidence="1 2" key="1">
    <citation type="submission" date="2010-11" db="EMBL/GenBank/DDBJ databases">
        <title>The complete genome of Thermotoga thermarum DSM 5069.</title>
        <authorList>
            <consortium name="US DOE Joint Genome Institute (JGI-PGF)"/>
            <person name="Lucas S."/>
            <person name="Copeland A."/>
            <person name="Lapidus A."/>
            <person name="Bruce D."/>
            <person name="Goodwin L."/>
            <person name="Pitluck S."/>
            <person name="Kyrpides N."/>
            <person name="Mavromatis K."/>
            <person name="Ivanova N."/>
            <person name="Zeytun A."/>
            <person name="Brettin T."/>
            <person name="Detter J.C."/>
            <person name="Tapia R."/>
            <person name="Han C."/>
            <person name="Land M."/>
            <person name="Hauser L."/>
            <person name="Markowitz V."/>
            <person name="Cheng J.-F."/>
            <person name="Hugenholtz P."/>
            <person name="Woyke T."/>
            <person name="Wu D."/>
            <person name="Spring S."/>
            <person name="Schroeder M."/>
            <person name="Brambilla E."/>
            <person name="Klenk H.-P."/>
            <person name="Eisen J.A."/>
        </authorList>
    </citation>
    <scope>NUCLEOTIDE SEQUENCE [LARGE SCALE GENOMIC DNA]</scope>
    <source>
        <strain evidence="1 2">DSM 5069</strain>
    </source>
</reference>
<dbReference type="HOGENOM" id="CLU_195306_0_0_0"/>
<dbReference type="PATRIC" id="fig|688269.3.peg.1651"/>
<proteinExistence type="predicted"/>
<sequence length="80" mass="9284">MTTLETLSFVGKLVYLGIFLVERPKDGENKKKEVKEMVHSIVKTYGIKLPVPEPIFEFMLDFAIDRIVDSLNKTIWRKAQ</sequence>
<dbReference type="EMBL" id="CP002351">
    <property type="protein sequence ID" value="AEH51655.1"/>
    <property type="molecule type" value="Genomic_DNA"/>
</dbReference>
<dbReference type="KEGG" id="tta:Theth_1603"/>
<keyword evidence="2" id="KW-1185">Reference proteome</keyword>
<dbReference type="STRING" id="688269.Theth_1603"/>
<dbReference type="eggNOG" id="ENOG502ZXWQ">
    <property type="taxonomic scope" value="Bacteria"/>
</dbReference>